<evidence type="ECO:0000256" key="2">
    <source>
        <dbReference type="SAM" id="Phobius"/>
    </source>
</evidence>
<feature type="transmembrane region" description="Helical" evidence="2">
    <location>
        <begin position="66"/>
        <end position="88"/>
    </location>
</feature>
<gene>
    <name evidence="3" type="ORF">P8A20_22085</name>
</gene>
<keyword evidence="2" id="KW-0812">Transmembrane</keyword>
<organism evidence="3 4">
    <name type="scientific">Streptomyces glycanivorans</name>
    <dbReference type="NCBI Taxonomy" id="3033808"/>
    <lineage>
        <taxon>Bacteria</taxon>
        <taxon>Bacillati</taxon>
        <taxon>Actinomycetota</taxon>
        <taxon>Actinomycetes</taxon>
        <taxon>Kitasatosporales</taxon>
        <taxon>Streptomycetaceae</taxon>
        <taxon>Streptomyces</taxon>
    </lineage>
</organism>
<sequence length="222" mass="22016">MRTPVENWREGTRTGHTHEPGDVTVQLDGLGRQLSELPVEPAPPDPSDGPVFVDESGRRSKTYRRVGWVLAAVSAVYAVTLVVAVLGGNSSAPWLPLSGQDKKHAEEVEVRPAPSGDVVSESPGATPGAPASSASGSAAALASGGASASGSAAPAASAPASAAGKPTKGASTSSAPVPGAPVSEQPSGEPSPSVTTEPPVEESPPASPDPSESPVQPQEGTQ</sequence>
<feature type="region of interest" description="Disordered" evidence="1">
    <location>
        <begin position="1"/>
        <end position="24"/>
    </location>
</feature>
<evidence type="ECO:0000313" key="3">
    <source>
        <dbReference type="EMBL" id="WLQ66101.1"/>
    </source>
</evidence>
<evidence type="ECO:0008006" key="5">
    <source>
        <dbReference type="Google" id="ProtNLM"/>
    </source>
</evidence>
<dbReference type="EMBL" id="CP120983">
    <property type="protein sequence ID" value="WLQ66101.1"/>
    <property type="molecule type" value="Genomic_DNA"/>
</dbReference>
<proteinExistence type="predicted"/>
<protein>
    <recommendedName>
        <fullName evidence="5">Translation initiation factor IF-2</fullName>
    </recommendedName>
</protein>
<keyword evidence="2" id="KW-1133">Transmembrane helix</keyword>
<feature type="compositionally biased region" description="Basic and acidic residues" evidence="1">
    <location>
        <begin position="7"/>
        <end position="21"/>
    </location>
</feature>
<feature type="region of interest" description="Disordered" evidence="1">
    <location>
        <begin position="103"/>
        <end position="222"/>
    </location>
</feature>
<dbReference type="Proteomes" id="UP001224433">
    <property type="component" value="Chromosome"/>
</dbReference>
<dbReference type="RefSeq" id="WP_261988997.1">
    <property type="nucleotide sequence ID" value="NZ_CP120983.1"/>
</dbReference>
<accession>A0ABY9JHE9</accession>
<evidence type="ECO:0000313" key="4">
    <source>
        <dbReference type="Proteomes" id="UP001224433"/>
    </source>
</evidence>
<keyword evidence="4" id="KW-1185">Reference proteome</keyword>
<keyword evidence="2" id="KW-0472">Membrane</keyword>
<feature type="compositionally biased region" description="Low complexity" evidence="1">
    <location>
        <begin position="186"/>
        <end position="198"/>
    </location>
</feature>
<reference evidence="3 4" key="1">
    <citation type="submission" date="2023-03" db="EMBL/GenBank/DDBJ databases">
        <title>Isolation and description of six Streptomyces strains from soil environments, able to metabolize different microbial glucans.</title>
        <authorList>
            <person name="Widen T."/>
            <person name="Larsbrink J."/>
        </authorList>
    </citation>
    <scope>NUCLEOTIDE SEQUENCE [LARGE SCALE GENOMIC DNA]</scope>
    <source>
        <strain evidence="3 4">Alt3</strain>
    </source>
</reference>
<evidence type="ECO:0000256" key="1">
    <source>
        <dbReference type="SAM" id="MobiDB-lite"/>
    </source>
</evidence>
<feature type="compositionally biased region" description="Low complexity" evidence="1">
    <location>
        <begin position="122"/>
        <end position="171"/>
    </location>
</feature>
<name>A0ABY9JHE9_9ACTN</name>